<name>A0A1H7H7G5_9RHOB</name>
<dbReference type="STRING" id="188906.SAMN04488526_0628"/>
<evidence type="ECO:0000313" key="2">
    <source>
        <dbReference type="Proteomes" id="UP000199283"/>
    </source>
</evidence>
<dbReference type="EMBL" id="FNZQ01000001">
    <property type="protein sequence ID" value="SEK46168.1"/>
    <property type="molecule type" value="Genomic_DNA"/>
</dbReference>
<dbReference type="AlphaFoldDB" id="A0A1H7H7G5"/>
<dbReference type="RefSeq" id="WP_092759666.1">
    <property type="nucleotide sequence ID" value="NZ_CAXBJT010000020.1"/>
</dbReference>
<accession>A0A1H7H7G5</accession>
<proteinExistence type="predicted"/>
<gene>
    <name evidence="1" type="ORF">SAMN04488526_0628</name>
</gene>
<dbReference type="Proteomes" id="UP000199283">
    <property type="component" value="Unassembled WGS sequence"/>
</dbReference>
<evidence type="ECO:0000313" key="1">
    <source>
        <dbReference type="EMBL" id="SEK46168.1"/>
    </source>
</evidence>
<keyword evidence="2" id="KW-1185">Reference proteome</keyword>
<organism evidence="1 2">
    <name type="scientific">Jannaschia helgolandensis</name>
    <dbReference type="NCBI Taxonomy" id="188906"/>
    <lineage>
        <taxon>Bacteria</taxon>
        <taxon>Pseudomonadati</taxon>
        <taxon>Pseudomonadota</taxon>
        <taxon>Alphaproteobacteria</taxon>
        <taxon>Rhodobacterales</taxon>
        <taxon>Roseobacteraceae</taxon>
        <taxon>Jannaschia</taxon>
    </lineage>
</organism>
<protein>
    <submittedName>
        <fullName evidence="1">Uncharacterized protein</fullName>
    </submittedName>
</protein>
<sequence length="67" mass="7333">MSFRRIATKWTTDTATHVPHGLRLKLMVHPQLSDAGMPVGAPTSTQADAIPAVEAFLYDDCDAFIFT</sequence>
<reference evidence="1 2" key="1">
    <citation type="submission" date="2016-10" db="EMBL/GenBank/DDBJ databases">
        <authorList>
            <person name="de Groot N.N."/>
        </authorList>
    </citation>
    <scope>NUCLEOTIDE SEQUENCE [LARGE SCALE GENOMIC DNA]</scope>
    <source>
        <strain evidence="1 2">DSM 14858</strain>
    </source>
</reference>